<dbReference type="AlphaFoldDB" id="A0AAV4W217"/>
<dbReference type="InterPro" id="IPR006028">
    <property type="entry name" value="GABAA/Glycine_rcpt"/>
</dbReference>
<dbReference type="InterPro" id="IPR006029">
    <property type="entry name" value="Neurotrans-gated_channel_TM"/>
</dbReference>
<dbReference type="GO" id="GO:0016020">
    <property type="term" value="C:membrane"/>
    <property type="evidence" value="ECO:0007669"/>
    <property type="project" value="InterPro"/>
</dbReference>
<keyword evidence="1" id="KW-0472">Membrane</keyword>
<organism evidence="3 4">
    <name type="scientific">Caerostris extrusa</name>
    <name type="common">Bark spider</name>
    <name type="synonym">Caerostris bankana</name>
    <dbReference type="NCBI Taxonomy" id="172846"/>
    <lineage>
        <taxon>Eukaryota</taxon>
        <taxon>Metazoa</taxon>
        <taxon>Ecdysozoa</taxon>
        <taxon>Arthropoda</taxon>
        <taxon>Chelicerata</taxon>
        <taxon>Arachnida</taxon>
        <taxon>Araneae</taxon>
        <taxon>Araneomorphae</taxon>
        <taxon>Entelegynae</taxon>
        <taxon>Araneoidea</taxon>
        <taxon>Araneidae</taxon>
        <taxon>Caerostris</taxon>
    </lineage>
</organism>
<keyword evidence="4" id="KW-1185">Reference proteome</keyword>
<dbReference type="Proteomes" id="UP001054945">
    <property type="component" value="Unassembled WGS sequence"/>
</dbReference>
<evidence type="ECO:0000313" key="4">
    <source>
        <dbReference type="Proteomes" id="UP001054945"/>
    </source>
</evidence>
<protein>
    <submittedName>
        <fullName evidence="3">Glycine receptor subunit alpha-3</fullName>
    </submittedName>
</protein>
<keyword evidence="3" id="KW-0675">Receptor</keyword>
<dbReference type="GO" id="GO:0005230">
    <property type="term" value="F:extracellular ligand-gated monoatomic ion channel activity"/>
    <property type="evidence" value="ECO:0007669"/>
    <property type="project" value="UniProtKB-ARBA"/>
</dbReference>
<dbReference type="Gene3D" id="6.10.250.2810">
    <property type="match status" value="1"/>
</dbReference>
<reference evidence="3 4" key="1">
    <citation type="submission" date="2021-06" db="EMBL/GenBank/DDBJ databases">
        <title>Caerostris extrusa draft genome.</title>
        <authorList>
            <person name="Kono N."/>
            <person name="Arakawa K."/>
        </authorList>
    </citation>
    <scope>NUCLEOTIDE SEQUENCE [LARGE SCALE GENOMIC DNA]</scope>
</reference>
<dbReference type="SUPFAM" id="SSF90112">
    <property type="entry name" value="Neurotransmitter-gated ion-channel transmembrane pore"/>
    <property type="match status" value="1"/>
</dbReference>
<name>A0AAV4W217_CAEEX</name>
<feature type="transmembrane region" description="Helical" evidence="1">
    <location>
        <begin position="193"/>
        <end position="216"/>
    </location>
</feature>
<evidence type="ECO:0000256" key="1">
    <source>
        <dbReference type="SAM" id="Phobius"/>
    </source>
</evidence>
<dbReference type="GO" id="GO:0004888">
    <property type="term" value="F:transmembrane signaling receptor activity"/>
    <property type="evidence" value="ECO:0007669"/>
    <property type="project" value="InterPro"/>
</dbReference>
<gene>
    <name evidence="3" type="primary">GLRA3_3</name>
    <name evidence="3" type="ORF">CEXT_60431</name>
</gene>
<dbReference type="Pfam" id="PF02932">
    <property type="entry name" value="Neur_chan_memb"/>
    <property type="match status" value="1"/>
</dbReference>
<dbReference type="PRINTS" id="PR00253">
    <property type="entry name" value="GABAARECEPTR"/>
</dbReference>
<dbReference type="GO" id="GO:0005254">
    <property type="term" value="F:chloride channel activity"/>
    <property type="evidence" value="ECO:0007669"/>
    <property type="project" value="UniProtKB-ARBA"/>
</dbReference>
<keyword evidence="1" id="KW-0812">Transmembrane</keyword>
<keyword evidence="1" id="KW-1133">Transmembrane helix</keyword>
<accession>A0AAV4W217</accession>
<dbReference type="InterPro" id="IPR036719">
    <property type="entry name" value="Neuro-gated_channel_TM_sf"/>
</dbReference>
<evidence type="ECO:0000313" key="3">
    <source>
        <dbReference type="EMBL" id="GIY76765.1"/>
    </source>
</evidence>
<dbReference type="GO" id="GO:0099095">
    <property type="term" value="F:ligand-gated monoatomic anion channel activity"/>
    <property type="evidence" value="ECO:0007669"/>
    <property type="project" value="UniProtKB-ARBA"/>
</dbReference>
<proteinExistence type="predicted"/>
<dbReference type="EMBL" id="BPLR01015530">
    <property type="protein sequence ID" value="GIY76765.1"/>
    <property type="molecule type" value="Genomic_DNA"/>
</dbReference>
<evidence type="ECO:0000259" key="2">
    <source>
        <dbReference type="Pfam" id="PF02932"/>
    </source>
</evidence>
<comment type="caution">
    <text evidence="3">The sequence shown here is derived from an EMBL/GenBank/DDBJ whole genome shotgun (WGS) entry which is preliminary data.</text>
</comment>
<feature type="domain" description="Neurotransmitter-gated ion-channel transmembrane" evidence="2">
    <location>
        <begin position="157"/>
        <end position="236"/>
    </location>
</feature>
<sequence length="299" mass="33619">MSSRGFLFKLLWKIVDVMYKAFCGATSIILPASDLRVLHCSHVHFGQGGASPVGRRHGIPSRRLHQEIRAPAVLPGELKTYEITNGYNGGISIVLIHTDRLLTYLKYIVFHHSQFHLPVREHHAGPSTDGEHHQHVRPLHPHRGRQLGDLLAESGGSPARVALSITSLLTLCTQAQQNKSQLPPLNYITAVDIWLFTCMFMVFSSLVEFAIAYNLFMKKKAVKFESVMQTPFVQRERQLSTWVVKVARINKKKRVLNLRSRSGIPAGIAKWKSLISTSSVENCFRSRSLYLLLSTGCTI</sequence>